<keyword evidence="1" id="KW-0597">Phosphoprotein</keyword>
<keyword evidence="2" id="KW-0902">Two-component regulatory system</keyword>
<dbReference type="GO" id="GO:0000156">
    <property type="term" value="F:phosphorelay response regulator activity"/>
    <property type="evidence" value="ECO:0007669"/>
    <property type="project" value="TreeGrafter"/>
</dbReference>
<evidence type="ECO:0000256" key="2">
    <source>
        <dbReference type="ARBA" id="ARBA00023012"/>
    </source>
</evidence>
<dbReference type="InterPro" id="IPR036388">
    <property type="entry name" value="WH-like_DNA-bd_sf"/>
</dbReference>
<dbReference type="RefSeq" id="WP_037164286.1">
    <property type="nucleotide sequence ID" value="NZ_JOKI01000006.1"/>
</dbReference>
<evidence type="ECO:0000256" key="1">
    <source>
        <dbReference type="ARBA" id="ARBA00022553"/>
    </source>
</evidence>
<dbReference type="InterPro" id="IPR016032">
    <property type="entry name" value="Sig_transdc_resp-reg_C-effctor"/>
</dbReference>
<sequence length="240" mass="26296">MEDKVLIASNDADFCVFVGHVLAQSGFRSSVIDPADGIDDDALRTVRAIIVASNDDMDAILAFCRRVRAVPSPQPMPLLALISARHEQHYLSLVKCGVDQCILRPVAPDLIISCLISVIQRSGRPLARKDPEGQQPDALTTRDDTRQLIGHGGSIHLTPTEYRLLKRLLANPGQVVSRHQLIEAAWPAARHVEPRTVDVHIGKLRQALVMTTGRRVIRTIRSSGFVAELPGVADCKDEPC</sequence>
<dbReference type="PANTHER" id="PTHR48111">
    <property type="entry name" value="REGULATOR OF RPOS"/>
    <property type="match status" value="1"/>
</dbReference>
<feature type="domain" description="OmpR/PhoB-type" evidence="5">
    <location>
        <begin position="130"/>
        <end position="229"/>
    </location>
</feature>
<dbReference type="CDD" id="cd00383">
    <property type="entry name" value="trans_reg_C"/>
    <property type="match status" value="1"/>
</dbReference>
<keyword evidence="7" id="KW-1185">Reference proteome</keyword>
<evidence type="ECO:0000313" key="6">
    <source>
        <dbReference type="EMBL" id="KEQ04790.1"/>
    </source>
</evidence>
<dbReference type="InterPro" id="IPR039420">
    <property type="entry name" value="WalR-like"/>
</dbReference>
<dbReference type="PROSITE" id="PS51755">
    <property type="entry name" value="OMPR_PHOB"/>
    <property type="match status" value="1"/>
</dbReference>
<dbReference type="PANTHER" id="PTHR48111:SF40">
    <property type="entry name" value="PHOSPHATE REGULON TRANSCRIPTIONAL REGULATORY PROTEIN PHOB"/>
    <property type="match status" value="1"/>
</dbReference>
<dbReference type="OrthoDB" id="9803032at2"/>
<evidence type="ECO:0000256" key="3">
    <source>
        <dbReference type="ARBA" id="ARBA00023125"/>
    </source>
</evidence>
<organism evidence="6 7">
    <name type="scientific">Pseudorhizobium pelagicum</name>
    <dbReference type="NCBI Taxonomy" id="1509405"/>
    <lineage>
        <taxon>Bacteria</taxon>
        <taxon>Pseudomonadati</taxon>
        <taxon>Pseudomonadota</taxon>
        <taxon>Alphaproteobacteria</taxon>
        <taxon>Hyphomicrobiales</taxon>
        <taxon>Rhizobiaceae</taxon>
        <taxon>Rhizobium/Agrobacterium group</taxon>
        <taxon>Pseudorhizobium</taxon>
    </lineage>
</organism>
<evidence type="ECO:0000313" key="7">
    <source>
        <dbReference type="Proteomes" id="UP000052167"/>
    </source>
</evidence>
<dbReference type="AlphaFoldDB" id="A0A922TA75"/>
<dbReference type="SUPFAM" id="SSF52172">
    <property type="entry name" value="CheY-like"/>
    <property type="match status" value="1"/>
</dbReference>
<dbReference type="Pfam" id="PF00486">
    <property type="entry name" value="Trans_reg_C"/>
    <property type="match status" value="1"/>
</dbReference>
<dbReference type="EMBL" id="JOKJ01000023">
    <property type="protein sequence ID" value="KEQ04790.1"/>
    <property type="molecule type" value="Genomic_DNA"/>
</dbReference>
<dbReference type="GO" id="GO:0032993">
    <property type="term" value="C:protein-DNA complex"/>
    <property type="evidence" value="ECO:0007669"/>
    <property type="project" value="TreeGrafter"/>
</dbReference>
<dbReference type="SMART" id="SM00862">
    <property type="entry name" value="Trans_reg_C"/>
    <property type="match status" value="1"/>
</dbReference>
<name>A0A922TA75_9HYPH</name>
<dbReference type="GO" id="GO:0000976">
    <property type="term" value="F:transcription cis-regulatory region binding"/>
    <property type="evidence" value="ECO:0007669"/>
    <property type="project" value="TreeGrafter"/>
</dbReference>
<evidence type="ECO:0000256" key="4">
    <source>
        <dbReference type="PROSITE-ProRule" id="PRU01091"/>
    </source>
</evidence>
<dbReference type="Gene3D" id="1.10.10.10">
    <property type="entry name" value="Winged helix-like DNA-binding domain superfamily/Winged helix DNA-binding domain"/>
    <property type="match status" value="1"/>
</dbReference>
<dbReference type="InterPro" id="IPR001867">
    <property type="entry name" value="OmpR/PhoB-type_DNA-bd"/>
</dbReference>
<reference evidence="6 7" key="1">
    <citation type="submission" date="2014-06" db="EMBL/GenBank/DDBJ databases">
        <title>Rhizobium pelagicum/R2-400B4.</title>
        <authorList>
            <person name="Kimes N.E."/>
            <person name="Lopez-Perez M."/>
        </authorList>
    </citation>
    <scope>NUCLEOTIDE SEQUENCE [LARGE SCALE GENOMIC DNA]</scope>
    <source>
        <strain evidence="6 7">R2-400B4</strain>
    </source>
</reference>
<proteinExistence type="predicted"/>
<evidence type="ECO:0000259" key="5">
    <source>
        <dbReference type="PROSITE" id="PS51755"/>
    </source>
</evidence>
<gene>
    <name evidence="6" type="ORF">GV68_12455</name>
</gene>
<dbReference type="GO" id="GO:0005829">
    <property type="term" value="C:cytosol"/>
    <property type="evidence" value="ECO:0007669"/>
    <property type="project" value="TreeGrafter"/>
</dbReference>
<comment type="caution">
    <text evidence="6">The sequence shown here is derived from an EMBL/GenBank/DDBJ whole genome shotgun (WGS) entry which is preliminary data.</text>
</comment>
<feature type="DNA-binding region" description="OmpR/PhoB-type" evidence="4">
    <location>
        <begin position="130"/>
        <end position="229"/>
    </location>
</feature>
<keyword evidence="3 4" id="KW-0238">DNA-binding</keyword>
<dbReference type="GO" id="GO:0006355">
    <property type="term" value="P:regulation of DNA-templated transcription"/>
    <property type="evidence" value="ECO:0007669"/>
    <property type="project" value="InterPro"/>
</dbReference>
<dbReference type="InterPro" id="IPR011006">
    <property type="entry name" value="CheY-like_superfamily"/>
</dbReference>
<dbReference type="Proteomes" id="UP000052167">
    <property type="component" value="Unassembled WGS sequence"/>
</dbReference>
<accession>A0A922TA75</accession>
<dbReference type="SUPFAM" id="SSF46894">
    <property type="entry name" value="C-terminal effector domain of the bipartite response regulators"/>
    <property type="match status" value="1"/>
</dbReference>
<protein>
    <recommendedName>
        <fullName evidence="5">OmpR/PhoB-type domain-containing protein</fullName>
    </recommendedName>
</protein>